<dbReference type="Pfam" id="PF02129">
    <property type="entry name" value="Peptidase_S15"/>
    <property type="match status" value="1"/>
</dbReference>
<evidence type="ECO:0000259" key="2">
    <source>
        <dbReference type="SMART" id="SM00939"/>
    </source>
</evidence>
<keyword evidence="1" id="KW-0378">Hydrolase</keyword>
<feature type="domain" description="Xaa-Pro dipeptidyl-peptidase C-terminal" evidence="2">
    <location>
        <begin position="129"/>
        <end position="382"/>
    </location>
</feature>
<sequence>AQTIDYHNWTKAFHSLPLADLGGSTGRNMPFWQDWHEHENDDEYWDEINTERRFGDIEVPALIMGGWYDLYAPDAFDNFNGMRKQGGSKLARQSRLIMGPWPHGLSRSTKTGDIDFGAPSKIDLDALERSWLDRWLRDEDNRVENEAPLRLFIMGTNEWRDEQEWPLARTDWQHWHLHSDGKANTAHGSGTLSLVTALEEQPDRFSYNPQYPVQTIGGNNCCSPDIVPWGPYDQRPVESRSDVLCFTTNPMPNDFEVIGPIKLKLYASTDALDTDWTAKLVDVSPDGYAKNLCDSIIRGRYRQGFKKQNLLEPGQVYEYDIDIGVTANVFKAGHQIRLEVSSSNFPRFDRNLNTGQRTGYDSEMRVANQMVFHSHKYPSHLILPVVNRT</sequence>
<dbReference type="InterPro" id="IPR005674">
    <property type="entry name" value="CocE/Ser_esterase"/>
</dbReference>
<gene>
    <name evidence="3" type="ORF">METZ01_LOCUS215119</name>
</gene>
<accession>A0A382FHX9</accession>
<feature type="non-terminal residue" evidence="3">
    <location>
        <position position="1"/>
    </location>
</feature>
<dbReference type="PANTHER" id="PTHR43056">
    <property type="entry name" value="PEPTIDASE S9 PROLYL OLIGOPEPTIDASE"/>
    <property type="match status" value="1"/>
</dbReference>
<dbReference type="InterPro" id="IPR050585">
    <property type="entry name" value="Xaa-Pro_dipeptidyl-ppase/CocE"/>
</dbReference>
<dbReference type="InterPro" id="IPR008979">
    <property type="entry name" value="Galactose-bd-like_sf"/>
</dbReference>
<dbReference type="InterPro" id="IPR000383">
    <property type="entry name" value="Xaa-Pro-like_dom"/>
</dbReference>
<organism evidence="3">
    <name type="scientific">marine metagenome</name>
    <dbReference type="NCBI Taxonomy" id="408172"/>
    <lineage>
        <taxon>unclassified sequences</taxon>
        <taxon>metagenomes</taxon>
        <taxon>ecological metagenomes</taxon>
    </lineage>
</organism>
<dbReference type="InterPro" id="IPR029058">
    <property type="entry name" value="AB_hydrolase_fold"/>
</dbReference>
<proteinExistence type="predicted"/>
<dbReference type="EMBL" id="UINC01049923">
    <property type="protein sequence ID" value="SVB62265.1"/>
    <property type="molecule type" value="Genomic_DNA"/>
</dbReference>
<dbReference type="SUPFAM" id="SSF49785">
    <property type="entry name" value="Galactose-binding domain-like"/>
    <property type="match status" value="1"/>
</dbReference>
<reference evidence="3" key="1">
    <citation type="submission" date="2018-05" db="EMBL/GenBank/DDBJ databases">
        <authorList>
            <person name="Lanie J.A."/>
            <person name="Ng W.-L."/>
            <person name="Kazmierczak K.M."/>
            <person name="Andrzejewski T.M."/>
            <person name="Davidsen T.M."/>
            <person name="Wayne K.J."/>
            <person name="Tettelin H."/>
            <person name="Glass J.I."/>
            <person name="Rusch D."/>
            <person name="Podicherti R."/>
            <person name="Tsui H.-C.T."/>
            <person name="Winkler M.E."/>
        </authorList>
    </citation>
    <scope>NUCLEOTIDE SEQUENCE</scope>
</reference>
<dbReference type="PANTHER" id="PTHR43056:SF10">
    <property type="entry name" value="COCE_NOND FAMILY, PUTATIVE (AFU_ORTHOLOGUE AFUA_7G00600)-RELATED"/>
    <property type="match status" value="1"/>
</dbReference>
<dbReference type="SMART" id="SM00939">
    <property type="entry name" value="PepX_C"/>
    <property type="match status" value="1"/>
</dbReference>
<evidence type="ECO:0000313" key="3">
    <source>
        <dbReference type="EMBL" id="SVB62265.1"/>
    </source>
</evidence>
<dbReference type="Pfam" id="PF08530">
    <property type="entry name" value="PepX_C"/>
    <property type="match status" value="1"/>
</dbReference>
<name>A0A382FHX9_9ZZZZ</name>
<evidence type="ECO:0000256" key="1">
    <source>
        <dbReference type="ARBA" id="ARBA00022801"/>
    </source>
</evidence>
<dbReference type="NCBIfam" id="TIGR00976">
    <property type="entry name" value="CocE_NonD"/>
    <property type="match status" value="1"/>
</dbReference>
<dbReference type="Gene3D" id="3.40.50.1820">
    <property type="entry name" value="alpha/beta hydrolase"/>
    <property type="match status" value="1"/>
</dbReference>
<dbReference type="Gene3D" id="2.60.120.260">
    <property type="entry name" value="Galactose-binding domain-like"/>
    <property type="match status" value="1"/>
</dbReference>
<protein>
    <recommendedName>
        <fullName evidence="2">Xaa-Pro dipeptidyl-peptidase C-terminal domain-containing protein</fullName>
    </recommendedName>
</protein>
<dbReference type="GO" id="GO:0008239">
    <property type="term" value="F:dipeptidyl-peptidase activity"/>
    <property type="evidence" value="ECO:0007669"/>
    <property type="project" value="InterPro"/>
</dbReference>
<dbReference type="AlphaFoldDB" id="A0A382FHX9"/>
<dbReference type="SUPFAM" id="SSF53474">
    <property type="entry name" value="alpha/beta-Hydrolases"/>
    <property type="match status" value="1"/>
</dbReference>
<dbReference type="InterPro" id="IPR013736">
    <property type="entry name" value="Xaa-Pro_dipept_C"/>
</dbReference>